<dbReference type="GeneID" id="119727229"/>
<feature type="transmembrane region" description="Helical" evidence="1">
    <location>
        <begin position="83"/>
        <end position="105"/>
    </location>
</feature>
<dbReference type="InterPro" id="IPR038377">
    <property type="entry name" value="Na/Glc_symporter_sf"/>
</dbReference>
<feature type="transmembrane region" description="Helical" evidence="1">
    <location>
        <begin position="41"/>
        <end position="63"/>
    </location>
</feature>
<keyword evidence="1" id="KW-1133">Transmembrane helix</keyword>
<dbReference type="OMA" id="AINWICG"/>
<dbReference type="Proteomes" id="UP000887568">
    <property type="component" value="Unplaced"/>
</dbReference>
<organism evidence="2 3">
    <name type="scientific">Patiria miniata</name>
    <name type="common">Bat star</name>
    <name type="synonym">Asterina miniata</name>
    <dbReference type="NCBI Taxonomy" id="46514"/>
    <lineage>
        <taxon>Eukaryota</taxon>
        <taxon>Metazoa</taxon>
        <taxon>Echinodermata</taxon>
        <taxon>Eleutherozoa</taxon>
        <taxon>Asterozoa</taxon>
        <taxon>Asteroidea</taxon>
        <taxon>Valvatacea</taxon>
        <taxon>Valvatida</taxon>
        <taxon>Asterinidae</taxon>
        <taxon>Patiria</taxon>
    </lineage>
</organism>
<protein>
    <submittedName>
        <fullName evidence="2">Uncharacterized protein</fullName>
    </submittedName>
</protein>
<dbReference type="GO" id="GO:0005886">
    <property type="term" value="C:plasma membrane"/>
    <property type="evidence" value="ECO:0007669"/>
    <property type="project" value="TreeGrafter"/>
</dbReference>
<dbReference type="OrthoDB" id="6132759at2759"/>
<accession>A0A913ZTU6</accession>
<keyword evidence="3" id="KW-1185">Reference proteome</keyword>
<keyword evidence="1" id="KW-0812">Transmembrane</keyword>
<dbReference type="GO" id="GO:0005412">
    <property type="term" value="F:D-glucose:sodium symporter activity"/>
    <property type="evidence" value="ECO:0007669"/>
    <property type="project" value="TreeGrafter"/>
</dbReference>
<name>A0A913ZTU6_PATMI</name>
<dbReference type="PANTHER" id="PTHR11819">
    <property type="entry name" value="SOLUTE CARRIER FAMILY 5"/>
    <property type="match status" value="1"/>
</dbReference>
<reference evidence="2" key="1">
    <citation type="submission" date="2022-11" db="UniProtKB">
        <authorList>
            <consortium name="EnsemblMetazoa"/>
        </authorList>
    </citation>
    <scope>IDENTIFICATION</scope>
</reference>
<dbReference type="PANTHER" id="PTHR11819:SF196">
    <property type="entry name" value="SODIUM_GLUCOSE COTRANSPORTER 4"/>
    <property type="match status" value="1"/>
</dbReference>
<proteinExistence type="predicted"/>
<dbReference type="RefSeq" id="XP_038055022.1">
    <property type="nucleotide sequence ID" value="XM_038199094.1"/>
</dbReference>
<feature type="transmembrane region" description="Helical" evidence="1">
    <location>
        <begin position="12"/>
        <end position="29"/>
    </location>
</feature>
<evidence type="ECO:0000313" key="2">
    <source>
        <dbReference type="EnsemblMetazoa" id="XP_038055022.1"/>
    </source>
</evidence>
<evidence type="ECO:0000313" key="3">
    <source>
        <dbReference type="Proteomes" id="UP000887568"/>
    </source>
</evidence>
<dbReference type="Gene3D" id="1.20.1730.10">
    <property type="entry name" value="Sodium/glucose cotransporter"/>
    <property type="match status" value="1"/>
</dbReference>
<evidence type="ECO:0000256" key="1">
    <source>
        <dbReference type="SAM" id="Phobius"/>
    </source>
</evidence>
<keyword evidence="1" id="KW-0472">Membrane</keyword>
<feature type="transmembrane region" description="Helical" evidence="1">
    <location>
        <begin position="207"/>
        <end position="226"/>
    </location>
</feature>
<sequence length="227" mass="26108">MTVWQWYSRNAIRIQIVFLILVSLCWIYAKKCNFSRCVFQGAFFGLIIGFLIGATRLVLDFVYGLPSCAQPDERPGVLRNLHYLHFACVLFAISLLVTVVVSLLTKPIPREKLIRLTWWTRHSSQARQPIEENQRANGNYEMVEKGSPKNKDEEIEVEVSIPRRAWYWLCGMSGGHQTAVMEMTPEEREDADKKMTSIAEDPKWHRVAWINALILTAVGIIFFGVFA</sequence>
<dbReference type="EnsemblMetazoa" id="XM_038199094.1">
    <property type="protein sequence ID" value="XP_038055022.1"/>
    <property type="gene ID" value="LOC119727229"/>
</dbReference>
<dbReference type="AlphaFoldDB" id="A0A913ZTU6"/>